<dbReference type="AlphaFoldDB" id="A0A1C8V7C3"/>
<evidence type="ECO:0000256" key="2">
    <source>
        <dbReference type="ARBA" id="ARBA00005814"/>
    </source>
</evidence>
<comment type="subcellular location">
    <subcellularLocation>
        <location evidence="1">Membrane</location>
        <topology evidence="1">Multi-pass membrane protein</topology>
    </subcellularLocation>
</comment>
<keyword evidence="7 10" id="KW-1133">Transmembrane helix</keyword>
<dbReference type="SMART" id="SM00382">
    <property type="entry name" value="AAA"/>
    <property type="match status" value="1"/>
</dbReference>
<dbReference type="Pfam" id="PF01061">
    <property type="entry name" value="ABC2_membrane"/>
    <property type="match status" value="1"/>
</dbReference>
<feature type="region of interest" description="Disordered" evidence="9">
    <location>
        <begin position="340"/>
        <end position="363"/>
    </location>
</feature>
<feature type="transmembrane region" description="Helical" evidence="10">
    <location>
        <begin position="682"/>
        <end position="704"/>
    </location>
</feature>
<dbReference type="GO" id="GO:0016887">
    <property type="term" value="F:ATP hydrolysis activity"/>
    <property type="evidence" value="ECO:0007669"/>
    <property type="project" value="InterPro"/>
</dbReference>
<dbReference type="PROSITE" id="PS00211">
    <property type="entry name" value="ABC_TRANSPORTER_1"/>
    <property type="match status" value="1"/>
</dbReference>
<keyword evidence="3" id="KW-0813">Transport</keyword>
<evidence type="ECO:0000256" key="10">
    <source>
        <dbReference type="SAM" id="Phobius"/>
    </source>
</evidence>
<dbReference type="InterPro" id="IPR018467">
    <property type="entry name" value="CCT_CS"/>
</dbReference>
<evidence type="ECO:0000256" key="4">
    <source>
        <dbReference type="ARBA" id="ARBA00022692"/>
    </source>
</evidence>
<dbReference type="PANTHER" id="PTHR48041:SF73">
    <property type="entry name" value="ABC TRANSPORTER G FAMILY MEMBER STR"/>
    <property type="match status" value="1"/>
</dbReference>
<dbReference type="PANTHER" id="PTHR48041">
    <property type="entry name" value="ABC TRANSPORTER G FAMILY MEMBER 28"/>
    <property type="match status" value="1"/>
</dbReference>
<dbReference type="Gene3D" id="3.40.50.300">
    <property type="entry name" value="P-loop containing nucleotide triphosphate hydrolases"/>
    <property type="match status" value="1"/>
</dbReference>
<dbReference type="EMBL" id="KT312829">
    <property type="protein sequence ID" value="ANW37931.1"/>
    <property type="molecule type" value="mRNA"/>
</dbReference>
<accession>A0A1C8V7C3</accession>
<feature type="transmembrane region" description="Helical" evidence="10">
    <location>
        <begin position="652"/>
        <end position="676"/>
    </location>
</feature>
<feature type="domain" description="Tify" evidence="12">
    <location>
        <begin position="938"/>
        <end position="973"/>
    </location>
</feature>
<feature type="non-terminal residue" evidence="13">
    <location>
        <position position="1"/>
    </location>
</feature>
<dbReference type="SUPFAM" id="SSF52540">
    <property type="entry name" value="P-loop containing nucleoside triphosphate hydrolases"/>
    <property type="match status" value="1"/>
</dbReference>
<feature type="region of interest" description="Disordered" evidence="9">
    <location>
        <begin position="402"/>
        <end position="421"/>
    </location>
</feature>
<feature type="compositionally biased region" description="Acidic residues" evidence="9">
    <location>
        <begin position="388"/>
        <end position="397"/>
    </location>
</feature>
<evidence type="ECO:0000256" key="5">
    <source>
        <dbReference type="ARBA" id="ARBA00022741"/>
    </source>
</evidence>
<dbReference type="Pfam" id="PF09425">
    <property type="entry name" value="Jas_motif"/>
    <property type="match status" value="1"/>
</dbReference>
<evidence type="ECO:0000256" key="1">
    <source>
        <dbReference type="ARBA" id="ARBA00004141"/>
    </source>
</evidence>
<evidence type="ECO:0000256" key="7">
    <source>
        <dbReference type="ARBA" id="ARBA00022989"/>
    </source>
</evidence>
<evidence type="ECO:0000256" key="8">
    <source>
        <dbReference type="ARBA" id="ARBA00023136"/>
    </source>
</evidence>
<sequence length="1114" mass="121997">MAKIGRHTANKSLESLLDMDKSAATVGGGGRKSNAMAPPMLVRKTIPGHGFEFSNLSYSVIKKQKKDGEWIKKEAYLLNDISGQAMRGEVMAIMGPSGAGKSTFLDALAGRIARGSLQGSVRIDGKPVTTSYMKMISSYVMQEDQLFPMLTVQETFMFAAEVRLPPSISRAEKKKRVNELLSQLGLETAAHTYIGDEGRRGVSGGERRRVSIGIDIIHKPPLLFLDEPTSGLDSTSAYSVVEKVKDIARGGSIILMTIHQPSFRIQLLLDRITVLARGRLIYMGSPASLPAHLSGFGRPVPDGENSLEYLLDVIKEYDESTVGLDPLVVYQCNGIKPDQIARTPVPKTPKTPKTPKNMKTPGSRHAISLRSNAFSVTNQSQSGRFDYNEDEDEEEENFNYSLERKSSRWRPQTPMSTSHSGAYPRLASQFYKDFSVWVYRGVTGTPRRAPSWTPVTTPGVTPATTPGVRSYVFGRQHAMAQPQTPSHYRKTPIAYSPSYEEFDMEEVLDEPEHGPKFANPWLREVAVLSWRTALNVVRTPELFLSREIVLTVMAVILSSLFRNLSHHDFQTINRLLNFYIFAICLVFFSSNDAVPTFIQERFIFIRETSHNAYRASSYVISSLIVYLPFFAIQGFTFAAITKYWLHLQCSVLNFWLILYASLITTNAYVMLVSALVPSYITGYAVVIATTALFFLTCGFFLKVITAKGEFGWAMRLPAVSVKIVVTVRLDTILYILSPFLLEIMERDFIGLRSKNAAITIKVEPSDAQPDDSVLLRGSGMQLSFSNKVSTVPQFLSFDGARDDKPRKATHDTLLSSGFMTIPAADSNKKPHPGLTQKQGGNHYAATTYGLQQLDGHQSRLSHEARIFPSSSQPNHTITVSMNTPLLQPHLASPGQNIIGHTINPQPFTGVPIMAAPVSVVPPSSPIIGTTDLRNAAKSSRAPAQLTIFYAGSVCVYDDVSPDKAQAIMLLAGNGSSTTQSKTAPVTQPQTHIPRPCTLSPFSGLPNHLSVTSHVSLQPVAGSSGTNELTAATRIGALASTNNQPDPPKLVNPAVAVPQARKASLARFLEKRKERVSNTSPYNICKRSPESGPLASDGISFSVTSAGSSPLQAIN</sequence>
<feature type="region of interest" description="Disordered" evidence="9">
    <location>
        <begin position="1075"/>
        <end position="1114"/>
    </location>
</feature>
<dbReference type="SMART" id="SM00979">
    <property type="entry name" value="TIFY"/>
    <property type="match status" value="1"/>
</dbReference>
<feature type="transmembrane region" description="Helical" evidence="10">
    <location>
        <begin position="716"/>
        <end position="736"/>
    </location>
</feature>
<reference evidence="13" key="1">
    <citation type="journal article" date="2016" name="Mol. Genet. Genomics">
        <title>Genome-wide identification and functional analysis of the TIFY gene family in response to drought in cotton.</title>
        <authorList>
            <person name="Zhao G."/>
            <person name="Song Y."/>
            <person name="Wang C."/>
            <person name="Butt H.I."/>
            <person name="Wang Q."/>
            <person name="Zhang C."/>
            <person name="Yang Z."/>
            <person name="Liu Z."/>
            <person name="Chen E."/>
            <person name="Zhang X."/>
            <person name="Li F."/>
        </authorList>
    </citation>
    <scope>NUCLEOTIDE SEQUENCE</scope>
</reference>
<feature type="domain" description="ABC transporter" evidence="11">
    <location>
        <begin position="51"/>
        <end position="302"/>
    </location>
</feature>
<feature type="region of interest" description="Disordered" evidence="9">
    <location>
        <begin position="378"/>
        <end position="397"/>
    </location>
</feature>
<evidence type="ECO:0000256" key="6">
    <source>
        <dbReference type="ARBA" id="ARBA00022840"/>
    </source>
</evidence>
<dbReference type="RefSeq" id="XP_017635257.2">
    <property type="nucleotide sequence ID" value="XM_017779768.2"/>
</dbReference>
<dbReference type="InterPro" id="IPR003593">
    <property type="entry name" value="AAA+_ATPase"/>
</dbReference>
<dbReference type="InterPro" id="IPR050352">
    <property type="entry name" value="ABCG_transporters"/>
</dbReference>
<dbReference type="InterPro" id="IPR003439">
    <property type="entry name" value="ABC_transporter-like_ATP-bd"/>
</dbReference>
<dbReference type="InterPro" id="IPR010399">
    <property type="entry name" value="Tify_dom"/>
</dbReference>
<feature type="transmembrane region" description="Helical" evidence="10">
    <location>
        <begin position="576"/>
        <end position="598"/>
    </location>
</feature>
<feature type="non-terminal residue" evidence="13">
    <location>
        <position position="1114"/>
    </location>
</feature>
<feature type="compositionally biased region" description="Polar residues" evidence="9">
    <location>
        <begin position="1098"/>
        <end position="1114"/>
    </location>
</feature>
<dbReference type="GO" id="GO:0016020">
    <property type="term" value="C:membrane"/>
    <property type="evidence" value="ECO:0007669"/>
    <property type="project" value="UniProtKB-SubCell"/>
</dbReference>
<feature type="transmembrane region" description="Helical" evidence="10">
    <location>
        <begin position="618"/>
        <end position="640"/>
    </location>
</feature>
<dbReference type="Pfam" id="PF06200">
    <property type="entry name" value="tify"/>
    <property type="match status" value="1"/>
</dbReference>
<dbReference type="FunFam" id="3.40.50.300:FF:000530">
    <property type="entry name" value="ABC transporter G family member 6"/>
    <property type="match status" value="1"/>
</dbReference>
<protein>
    <submittedName>
        <fullName evidence="13">JAZ6</fullName>
    </submittedName>
</protein>
<evidence type="ECO:0000259" key="11">
    <source>
        <dbReference type="PROSITE" id="PS50893"/>
    </source>
</evidence>
<dbReference type="PROSITE" id="PS51320">
    <property type="entry name" value="TIFY"/>
    <property type="match status" value="1"/>
</dbReference>
<keyword evidence="6" id="KW-0067">ATP-binding</keyword>
<evidence type="ECO:0000259" key="12">
    <source>
        <dbReference type="PROSITE" id="PS51320"/>
    </source>
</evidence>
<dbReference type="GO" id="GO:0140359">
    <property type="term" value="F:ABC-type transporter activity"/>
    <property type="evidence" value="ECO:0007669"/>
    <property type="project" value="InterPro"/>
</dbReference>
<feature type="transmembrane region" description="Helical" evidence="10">
    <location>
        <begin position="543"/>
        <end position="564"/>
    </location>
</feature>
<dbReference type="GO" id="GO:0005524">
    <property type="term" value="F:ATP binding"/>
    <property type="evidence" value="ECO:0007669"/>
    <property type="project" value="UniProtKB-KW"/>
</dbReference>
<keyword evidence="5" id="KW-0547">Nucleotide-binding</keyword>
<feature type="compositionally biased region" description="Polar residues" evidence="9">
    <location>
        <begin position="409"/>
        <end position="420"/>
    </location>
</feature>
<dbReference type="CDD" id="cd03213">
    <property type="entry name" value="ABCG_EPDR"/>
    <property type="match status" value="1"/>
</dbReference>
<keyword evidence="4 10" id="KW-0812">Transmembrane</keyword>
<dbReference type="GeneID" id="108477268"/>
<proteinExistence type="evidence at transcript level"/>
<dbReference type="Pfam" id="PF00005">
    <property type="entry name" value="ABC_tran"/>
    <property type="match status" value="1"/>
</dbReference>
<evidence type="ECO:0000256" key="3">
    <source>
        <dbReference type="ARBA" id="ARBA00022448"/>
    </source>
</evidence>
<evidence type="ECO:0000313" key="13">
    <source>
        <dbReference type="EMBL" id="ANW37931.1"/>
    </source>
</evidence>
<dbReference type="KEGG" id="gab:108477268"/>
<dbReference type="InterPro" id="IPR013525">
    <property type="entry name" value="ABC2_TM"/>
</dbReference>
<name>A0A1C8V7C3_GOSAR</name>
<dbReference type="PROSITE" id="PS50893">
    <property type="entry name" value="ABC_TRANSPORTER_2"/>
    <property type="match status" value="1"/>
</dbReference>
<dbReference type="InterPro" id="IPR027417">
    <property type="entry name" value="P-loop_NTPase"/>
</dbReference>
<evidence type="ECO:0000256" key="9">
    <source>
        <dbReference type="SAM" id="MobiDB-lite"/>
    </source>
</evidence>
<dbReference type="InterPro" id="IPR017871">
    <property type="entry name" value="ABC_transporter-like_CS"/>
</dbReference>
<keyword evidence="8 10" id="KW-0472">Membrane</keyword>
<organism evidence="13">
    <name type="scientific">Gossypium arboreum</name>
    <name type="common">Tree cotton</name>
    <name type="synonym">Gossypium nanking</name>
    <dbReference type="NCBI Taxonomy" id="29729"/>
    <lineage>
        <taxon>Eukaryota</taxon>
        <taxon>Viridiplantae</taxon>
        <taxon>Streptophyta</taxon>
        <taxon>Embryophyta</taxon>
        <taxon>Tracheophyta</taxon>
        <taxon>Spermatophyta</taxon>
        <taxon>Magnoliopsida</taxon>
        <taxon>eudicotyledons</taxon>
        <taxon>Gunneridae</taxon>
        <taxon>Pentapetalae</taxon>
        <taxon>rosids</taxon>
        <taxon>malvids</taxon>
        <taxon>Malvales</taxon>
        <taxon>Malvaceae</taxon>
        <taxon>Malvoideae</taxon>
        <taxon>Gossypium</taxon>
    </lineage>
</organism>
<comment type="similarity">
    <text evidence="2">Belongs to the ABC transporter superfamily. ABCG family. Eye pigment precursor importer (TC 3.A.1.204) subfamily.</text>
</comment>